<dbReference type="EMBL" id="JAGGJX010000001">
    <property type="protein sequence ID" value="MBP1853810.1"/>
    <property type="molecule type" value="Genomic_DNA"/>
</dbReference>
<protein>
    <submittedName>
        <fullName evidence="1">Uncharacterized protein</fullName>
    </submittedName>
</protein>
<organism evidence="1 2">
    <name type="scientific">Metaclostridioides mangenotii</name>
    <dbReference type="NCBI Taxonomy" id="1540"/>
    <lineage>
        <taxon>Bacteria</taxon>
        <taxon>Bacillati</taxon>
        <taxon>Bacillota</taxon>
        <taxon>Clostridia</taxon>
        <taxon>Peptostreptococcales</taxon>
        <taxon>Peptostreptococcaceae</taxon>
        <taxon>Metaclostridioides</taxon>
    </lineage>
</organism>
<keyword evidence="2" id="KW-1185">Reference proteome</keyword>
<dbReference type="Proteomes" id="UP000767291">
    <property type="component" value="Unassembled WGS sequence"/>
</dbReference>
<evidence type="ECO:0000313" key="1">
    <source>
        <dbReference type="EMBL" id="MBP1853810.1"/>
    </source>
</evidence>
<name>A0ABS4E787_9FIRM</name>
<proteinExistence type="predicted"/>
<comment type="caution">
    <text evidence="1">The sequence shown here is derived from an EMBL/GenBank/DDBJ whole genome shotgun (WGS) entry which is preliminary data.</text>
</comment>
<dbReference type="RefSeq" id="WP_343749120.1">
    <property type="nucleotide sequence ID" value="NZ_BAAACS010000017.1"/>
</dbReference>
<gene>
    <name evidence="1" type="ORF">J2Z43_000200</name>
</gene>
<reference evidence="1 2" key="1">
    <citation type="submission" date="2021-03" db="EMBL/GenBank/DDBJ databases">
        <title>Genomic Encyclopedia of Type Strains, Phase IV (KMG-IV): sequencing the most valuable type-strain genomes for metagenomic binning, comparative biology and taxonomic classification.</title>
        <authorList>
            <person name="Goeker M."/>
        </authorList>
    </citation>
    <scope>NUCLEOTIDE SEQUENCE [LARGE SCALE GENOMIC DNA]</scope>
    <source>
        <strain evidence="1 2">DSM 1289</strain>
    </source>
</reference>
<accession>A0ABS4E787</accession>
<evidence type="ECO:0000313" key="2">
    <source>
        <dbReference type="Proteomes" id="UP000767291"/>
    </source>
</evidence>
<sequence>MDRGVSIGVSSNKQIFISGQSSGNSVILQENYTEIDPEYALIEKR</sequence>